<gene>
    <name evidence="1" type="ORF">WYH_03010</name>
</gene>
<dbReference type="PATRIC" id="fig|1267766.3.peg.3046"/>
<dbReference type="AlphaFoldDB" id="A0A0F7KYY1"/>
<dbReference type="RefSeq" id="WP_046904445.1">
    <property type="nucleotide sequence ID" value="NZ_CP011452.2"/>
</dbReference>
<evidence type="ECO:0000313" key="1">
    <source>
        <dbReference type="EMBL" id="AKH44030.1"/>
    </source>
</evidence>
<dbReference type="KEGG" id="aay:WYH_03010"/>
<reference evidence="1" key="1">
    <citation type="submission" date="2015-05" db="EMBL/GenBank/DDBJ databases">
        <title>The complete genome of Altererythrobacter atlanticus strain 26DY36.</title>
        <authorList>
            <person name="Wu Y.-H."/>
            <person name="Cheng H."/>
            <person name="Wu X.-W."/>
        </authorList>
    </citation>
    <scope>NUCLEOTIDE SEQUENCE [LARGE SCALE GENOMIC DNA]</scope>
    <source>
        <strain evidence="1">26DY36</strain>
    </source>
</reference>
<accession>A0A0F7KYY1</accession>
<evidence type="ECO:0000313" key="2">
    <source>
        <dbReference type="Proteomes" id="UP000034392"/>
    </source>
</evidence>
<dbReference type="EMBL" id="CP011452">
    <property type="protein sequence ID" value="AKH44030.1"/>
    <property type="molecule type" value="Genomic_DNA"/>
</dbReference>
<sequence length="187" mass="18942">MPAFFTTLIACVLATIGGREVVSTARLSHSLGQGVGLLVAIWASCIASSALAAWVGGVLAPMMAPDAKQVFAAMALLMGAGELALLRPRRKPAEPTRSAGAMLLVLLASQITDAARFLVLALSVANGVPMLAAAGGALGSGIVLTFAWAMGAEWEERLPLAALRWAAATLLLLAGAAMLLIGLGILA</sequence>
<dbReference type="Proteomes" id="UP000034392">
    <property type="component" value="Chromosome"/>
</dbReference>
<dbReference type="OrthoDB" id="7502135at2"/>
<proteinExistence type="predicted"/>
<name>A0A0F7KYY1_9SPHN</name>
<dbReference type="STRING" id="1267766.WYH_03010"/>
<organism evidence="1 2">
    <name type="scientific">Croceibacterium atlanticum</name>
    <dbReference type="NCBI Taxonomy" id="1267766"/>
    <lineage>
        <taxon>Bacteria</taxon>
        <taxon>Pseudomonadati</taxon>
        <taxon>Pseudomonadota</taxon>
        <taxon>Alphaproteobacteria</taxon>
        <taxon>Sphingomonadales</taxon>
        <taxon>Erythrobacteraceae</taxon>
        <taxon>Croceibacterium</taxon>
    </lineage>
</organism>
<keyword evidence="2" id="KW-1185">Reference proteome</keyword>
<protein>
    <submittedName>
        <fullName evidence="1">Uncharacterized protein</fullName>
    </submittedName>
</protein>